<dbReference type="Pfam" id="PF00467">
    <property type="entry name" value="KOW"/>
    <property type="match status" value="1"/>
</dbReference>
<evidence type="ECO:0000256" key="1">
    <source>
        <dbReference type="ARBA" id="ARBA00010618"/>
    </source>
</evidence>
<dbReference type="InterPro" id="IPR014722">
    <property type="entry name" value="Rib_uL2_dom2"/>
</dbReference>
<dbReference type="GO" id="GO:0006412">
    <property type="term" value="P:translation"/>
    <property type="evidence" value="ECO:0007669"/>
    <property type="project" value="InterPro"/>
</dbReference>
<keyword evidence="3" id="KW-0687">Ribonucleoprotein</keyword>
<protein>
    <recommendedName>
        <fullName evidence="4">Large ribosomal subunit protein uL24m</fullName>
    </recommendedName>
    <alternativeName>
        <fullName evidence="5">39S ribosomal protein L24, mitochondrial</fullName>
    </alternativeName>
</protein>
<dbReference type="AlphaFoldDB" id="A0A7E4VS08"/>
<keyword evidence="7" id="KW-1185">Reference proteome</keyword>
<reference evidence="7" key="1">
    <citation type="journal article" date="2013" name="Genetics">
        <title>The draft genome and transcriptome of Panagrellus redivivus are shaped by the harsh demands of a free-living lifestyle.</title>
        <authorList>
            <person name="Srinivasan J."/>
            <person name="Dillman A.R."/>
            <person name="Macchietto M.G."/>
            <person name="Heikkinen L."/>
            <person name="Lakso M."/>
            <person name="Fracchia K.M."/>
            <person name="Antoshechkin I."/>
            <person name="Mortazavi A."/>
            <person name="Wong G."/>
            <person name="Sternberg P.W."/>
        </authorList>
    </citation>
    <scope>NUCLEOTIDE SEQUENCE [LARGE SCALE GENOMIC DNA]</scope>
    <source>
        <strain evidence="7">MT8872</strain>
    </source>
</reference>
<dbReference type="SUPFAM" id="SSF50104">
    <property type="entry name" value="Translation proteins SH3-like domain"/>
    <property type="match status" value="1"/>
</dbReference>
<evidence type="ECO:0000259" key="6">
    <source>
        <dbReference type="SMART" id="SM00739"/>
    </source>
</evidence>
<dbReference type="PROSITE" id="PS01108">
    <property type="entry name" value="RIBOSOMAL_L24"/>
    <property type="match status" value="1"/>
</dbReference>
<organism evidence="7 8">
    <name type="scientific">Panagrellus redivivus</name>
    <name type="common">Microworm</name>
    <dbReference type="NCBI Taxonomy" id="6233"/>
    <lineage>
        <taxon>Eukaryota</taxon>
        <taxon>Metazoa</taxon>
        <taxon>Ecdysozoa</taxon>
        <taxon>Nematoda</taxon>
        <taxon>Chromadorea</taxon>
        <taxon>Rhabditida</taxon>
        <taxon>Tylenchina</taxon>
        <taxon>Panagrolaimomorpha</taxon>
        <taxon>Panagrolaimoidea</taxon>
        <taxon>Panagrolaimidae</taxon>
        <taxon>Panagrellus</taxon>
    </lineage>
</organism>
<feature type="domain" description="KOW" evidence="6">
    <location>
        <begin position="109"/>
        <end position="136"/>
    </location>
</feature>
<dbReference type="GO" id="GO:0003723">
    <property type="term" value="F:RNA binding"/>
    <property type="evidence" value="ECO:0007669"/>
    <property type="project" value="InterPro"/>
</dbReference>
<sequence length="279" mass="32884">MNFSRLSLVPRRVYAELDYARHMPQSYVNRMKRTVPRKVYDNRFGAPKIVRYYVHPDDYVPNPEGRPWEQKPLQDAVSRENTYHSHLLHNKFHDFEHKRIKPIPAEKWTIFPGDTVQIMVGKDKNKQGVVARVLRETNSIFVDGLHTKLEKENAELKTYGIPPSYRWVECRLDPLKNEVQLVDPNDKEPCTASWILNEAKTEWIRVSDRTGYEIPMPNQAYVTYEYVSPSDYIEVEGKDTTSLQVLKRTYTPKLSLVEDQLAEELGIKEDRVPRPTYWY</sequence>
<evidence type="ECO:0000256" key="3">
    <source>
        <dbReference type="ARBA" id="ARBA00023274"/>
    </source>
</evidence>
<dbReference type="InterPro" id="IPR005824">
    <property type="entry name" value="KOW"/>
</dbReference>
<evidence type="ECO:0000313" key="8">
    <source>
        <dbReference type="WBParaSite" id="Pan_g2666.t1"/>
    </source>
</evidence>
<dbReference type="SMART" id="SM00739">
    <property type="entry name" value="KOW"/>
    <property type="match status" value="1"/>
</dbReference>
<keyword evidence="2" id="KW-0689">Ribosomal protein</keyword>
<dbReference type="InterPro" id="IPR008991">
    <property type="entry name" value="Translation_prot_SH3-like_sf"/>
</dbReference>
<evidence type="ECO:0000256" key="2">
    <source>
        <dbReference type="ARBA" id="ARBA00022980"/>
    </source>
</evidence>
<dbReference type="GO" id="GO:0005840">
    <property type="term" value="C:ribosome"/>
    <property type="evidence" value="ECO:0007669"/>
    <property type="project" value="UniProtKB-KW"/>
</dbReference>
<dbReference type="InterPro" id="IPR005825">
    <property type="entry name" value="Ribosomal_uL24_CS"/>
</dbReference>
<evidence type="ECO:0000313" key="7">
    <source>
        <dbReference type="Proteomes" id="UP000492821"/>
    </source>
</evidence>
<dbReference type="CDD" id="cd06089">
    <property type="entry name" value="KOW_RPL26"/>
    <property type="match status" value="1"/>
</dbReference>
<accession>A0A7E4VS08</accession>
<dbReference type="InterPro" id="IPR003256">
    <property type="entry name" value="Ribosomal_uL24"/>
</dbReference>
<comment type="similarity">
    <text evidence="1">Belongs to the universal ribosomal protein uL24 family.</text>
</comment>
<dbReference type="PANTHER" id="PTHR12903">
    <property type="entry name" value="MITOCHONDRIAL RIBOSOMAL PROTEIN L24"/>
    <property type="match status" value="1"/>
</dbReference>
<proteinExistence type="inferred from homology"/>
<dbReference type="WBParaSite" id="Pan_g2666.t1">
    <property type="protein sequence ID" value="Pan_g2666.t1"/>
    <property type="gene ID" value="Pan_g2666"/>
</dbReference>
<name>A0A7E4VS08_PANRE</name>
<evidence type="ECO:0000256" key="4">
    <source>
        <dbReference type="ARBA" id="ARBA00035283"/>
    </source>
</evidence>
<dbReference type="Gene3D" id="2.30.30.30">
    <property type="match status" value="1"/>
</dbReference>
<dbReference type="GO" id="GO:0003735">
    <property type="term" value="F:structural constituent of ribosome"/>
    <property type="evidence" value="ECO:0007669"/>
    <property type="project" value="InterPro"/>
</dbReference>
<dbReference type="Proteomes" id="UP000492821">
    <property type="component" value="Unassembled WGS sequence"/>
</dbReference>
<dbReference type="InterPro" id="IPR041988">
    <property type="entry name" value="Ribosomal_uL24_KOW"/>
</dbReference>
<reference evidence="8" key="2">
    <citation type="submission" date="2020-10" db="UniProtKB">
        <authorList>
            <consortium name="WormBaseParasite"/>
        </authorList>
    </citation>
    <scope>IDENTIFICATION</scope>
</reference>
<evidence type="ECO:0000256" key="5">
    <source>
        <dbReference type="ARBA" id="ARBA00035357"/>
    </source>
</evidence>
<dbReference type="GO" id="GO:1990904">
    <property type="term" value="C:ribonucleoprotein complex"/>
    <property type="evidence" value="ECO:0007669"/>
    <property type="project" value="UniProtKB-KW"/>
</dbReference>